<keyword evidence="4 7" id="KW-1133">Transmembrane helix</keyword>
<evidence type="ECO:0000256" key="6">
    <source>
        <dbReference type="SAM" id="MobiDB-lite"/>
    </source>
</evidence>
<feature type="region of interest" description="Disordered" evidence="6">
    <location>
        <begin position="1"/>
        <end position="36"/>
    </location>
</feature>
<evidence type="ECO:0000313" key="9">
    <source>
        <dbReference type="Proteomes" id="UP000799538"/>
    </source>
</evidence>
<dbReference type="GO" id="GO:0022857">
    <property type="term" value="F:transmembrane transporter activity"/>
    <property type="evidence" value="ECO:0007669"/>
    <property type="project" value="InterPro"/>
</dbReference>
<dbReference type="AlphaFoldDB" id="A0A6A6GJV6"/>
<evidence type="ECO:0000256" key="3">
    <source>
        <dbReference type="ARBA" id="ARBA00022692"/>
    </source>
</evidence>
<feature type="transmembrane region" description="Helical" evidence="7">
    <location>
        <begin position="352"/>
        <end position="372"/>
    </location>
</feature>
<dbReference type="OrthoDB" id="6730379at2759"/>
<feature type="transmembrane region" description="Helical" evidence="7">
    <location>
        <begin position="322"/>
        <end position="340"/>
    </location>
</feature>
<organism evidence="8 9">
    <name type="scientific">Elsinoe ampelina</name>
    <dbReference type="NCBI Taxonomy" id="302913"/>
    <lineage>
        <taxon>Eukaryota</taxon>
        <taxon>Fungi</taxon>
        <taxon>Dikarya</taxon>
        <taxon>Ascomycota</taxon>
        <taxon>Pezizomycotina</taxon>
        <taxon>Dothideomycetes</taxon>
        <taxon>Dothideomycetidae</taxon>
        <taxon>Myriangiales</taxon>
        <taxon>Elsinoaceae</taxon>
        <taxon>Elsinoe</taxon>
    </lineage>
</organism>
<dbReference type="InterPro" id="IPR036259">
    <property type="entry name" value="MFS_trans_sf"/>
</dbReference>
<keyword evidence="2" id="KW-0813">Transport</keyword>
<dbReference type="SUPFAM" id="SSF103473">
    <property type="entry name" value="MFS general substrate transporter"/>
    <property type="match status" value="1"/>
</dbReference>
<dbReference type="Pfam" id="PF07690">
    <property type="entry name" value="MFS_1"/>
    <property type="match status" value="1"/>
</dbReference>
<evidence type="ECO:0000256" key="2">
    <source>
        <dbReference type="ARBA" id="ARBA00022448"/>
    </source>
</evidence>
<dbReference type="Proteomes" id="UP000799538">
    <property type="component" value="Unassembled WGS sequence"/>
</dbReference>
<evidence type="ECO:0000256" key="7">
    <source>
        <dbReference type="SAM" id="Phobius"/>
    </source>
</evidence>
<proteinExistence type="predicted"/>
<feature type="transmembrane region" description="Helical" evidence="7">
    <location>
        <begin position="446"/>
        <end position="466"/>
    </location>
</feature>
<evidence type="ECO:0000256" key="5">
    <source>
        <dbReference type="ARBA" id="ARBA00023136"/>
    </source>
</evidence>
<keyword evidence="3 7" id="KW-0812">Transmembrane</keyword>
<accession>A0A6A6GJV6</accession>
<gene>
    <name evidence="8" type="ORF">BDZ85DRAFT_279577</name>
</gene>
<dbReference type="PANTHER" id="PTHR43791">
    <property type="entry name" value="PERMEASE-RELATED"/>
    <property type="match status" value="1"/>
</dbReference>
<name>A0A6A6GJV6_9PEZI</name>
<feature type="transmembrane region" description="Helical" evidence="7">
    <location>
        <begin position="74"/>
        <end position="95"/>
    </location>
</feature>
<dbReference type="GO" id="GO:0016020">
    <property type="term" value="C:membrane"/>
    <property type="evidence" value="ECO:0007669"/>
    <property type="project" value="UniProtKB-SubCell"/>
</dbReference>
<protein>
    <submittedName>
        <fullName evidence="8">MFS transporter</fullName>
    </submittedName>
</protein>
<feature type="transmembrane region" description="Helical" evidence="7">
    <location>
        <begin position="288"/>
        <end position="310"/>
    </location>
</feature>
<sequence>MTLLGRATGPHHVARESPAATALPKPSEPDSETVSTTSTTLDEAYTFLKPAHVSPEAVSQVDIKALHRRIDARIVPILLLSYTFFFIDKVLINYANVMNLSRDLGLKGNDFSNAATTYAVAYLIAQLGHGYALNKSPAAKWLSLNIVLWGITTAGTAGVKDNATLQVSRVFIGVFEGALAPSCSVVLSQWYDKQGQVVRFGAWFLGLGHVSGTGLAGWRIMLLSTRVATVVVGVAAGRLVPDSPMGAGLLSDVEKAAVLRSVESNRTGVVGRQFKVGQLVEMARDVQVWLLTCMVVLTCTPSGVISTYSATLIRSFGFSPKASVLLNIPGGAVAVIWTVVAHVGARQTNTRWLWVVFCCAPGILGGALMSFTPRANRAALLTGIYLVNTVVPALPLSYQWAAANVAGMIKRPFTLSLLTAGFSIGNIIGPQSFQAKDAPDYLPAKITVLSVMAGGGVCAVLLRLHYGWENAQRDRAAGVASEHSTTEVEVWRNLTDKENRDFRYVY</sequence>
<evidence type="ECO:0000256" key="1">
    <source>
        <dbReference type="ARBA" id="ARBA00004141"/>
    </source>
</evidence>
<dbReference type="PANTHER" id="PTHR43791:SF40">
    <property type="entry name" value="THIAMINE PATHWAY TRANSPORTER THI73"/>
    <property type="match status" value="1"/>
</dbReference>
<evidence type="ECO:0000313" key="8">
    <source>
        <dbReference type="EMBL" id="KAF2225918.1"/>
    </source>
</evidence>
<feature type="transmembrane region" description="Helical" evidence="7">
    <location>
        <begin position="378"/>
        <end position="401"/>
    </location>
</feature>
<feature type="transmembrane region" description="Helical" evidence="7">
    <location>
        <begin position="197"/>
        <end position="218"/>
    </location>
</feature>
<feature type="transmembrane region" description="Helical" evidence="7">
    <location>
        <begin position="413"/>
        <end position="434"/>
    </location>
</feature>
<dbReference type="Gene3D" id="1.20.1250.20">
    <property type="entry name" value="MFS general substrate transporter like domains"/>
    <property type="match status" value="1"/>
</dbReference>
<keyword evidence="5 7" id="KW-0472">Membrane</keyword>
<feature type="transmembrane region" description="Helical" evidence="7">
    <location>
        <begin position="115"/>
        <end position="133"/>
    </location>
</feature>
<keyword evidence="9" id="KW-1185">Reference proteome</keyword>
<dbReference type="InterPro" id="IPR011701">
    <property type="entry name" value="MFS"/>
</dbReference>
<reference evidence="9" key="1">
    <citation type="journal article" date="2020" name="Stud. Mycol.">
        <title>101 Dothideomycetes genomes: A test case for predicting lifestyles and emergence of pathogens.</title>
        <authorList>
            <person name="Haridas S."/>
            <person name="Albert R."/>
            <person name="Binder M."/>
            <person name="Bloem J."/>
            <person name="LaButti K."/>
            <person name="Salamov A."/>
            <person name="Andreopoulos B."/>
            <person name="Baker S."/>
            <person name="Barry K."/>
            <person name="Bills G."/>
            <person name="Bluhm B."/>
            <person name="Cannon C."/>
            <person name="Castanera R."/>
            <person name="Culley D."/>
            <person name="Daum C."/>
            <person name="Ezra D."/>
            <person name="Gonzalez J."/>
            <person name="Henrissat B."/>
            <person name="Kuo A."/>
            <person name="Liang C."/>
            <person name="Lipzen A."/>
            <person name="Lutzoni F."/>
            <person name="Magnuson J."/>
            <person name="Mondo S."/>
            <person name="Nolan M."/>
            <person name="Ohm R."/>
            <person name="Pangilinan J."/>
            <person name="Park H.-J."/>
            <person name="Ramirez L."/>
            <person name="Alfaro M."/>
            <person name="Sun H."/>
            <person name="Tritt A."/>
            <person name="Yoshinaga Y."/>
            <person name="Zwiers L.-H."/>
            <person name="Turgeon B."/>
            <person name="Goodwin S."/>
            <person name="Spatafora J."/>
            <person name="Crous P."/>
            <person name="Grigoriev I."/>
        </authorList>
    </citation>
    <scope>NUCLEOTIDE SEQUENCE [LARGE SCALE GENOMIC DNA]</scope>
    <source>
        <strain evidence="9">CECT 20119</strain>
    </source>
</reference>
<dbReference type="EMBL" id="ML992503">
    <property type="protein sequence ID" value="KAF2225918.1"/>
    <property type="molecule type" value="Genomic_DNA"/>
</dbReference>
<comment type="subcellular location">
    <subcellularLocation>
        <location evidence="1">Membrane</location>
        <topology evidence="1">Multi-pass membrane protein</topology>
    </subcellularLocation>
</comment>
<evidence type="ECO:0000256" key="4">
    <source>
        <dbReference type="ARBA" id="ARBA00022989"/>
    </source>
</evidence>